<protein>
    <submittedName>
        <fullName evidence="1">Uncharacterized protein</fullName>
    </submittedName>
</protein>
<dbReference type="Proteomes" id="UP001234297">
    <property type="component" value="Chromosome 1"/>
</dbReference>
<keyword evidence="2" id="KW-1185">Reference proteome</keyword>
<sequence>MGSSSTNPSSETLLKVGVVGFGPFAQFLSRTILKQGHLVTATSRSDHSRLCSELGITFYREMDQFCNANNDVILLCPSILSLSSVMQSLPSNRLEKGTLFVDVLSVKEHPRDLLLNVLPEECDVLCTHPMFGPESGKDGWNGLPLVFDKVRIRNESLCMNFLSIFEKEGCRMVEMSCTEHDKLAARSQFLTHTIGRILSEMKIESTLMDTKGFQTLLQLRDNTMKDSLDLYCGLFKHNKFAKQELENLEGAFHSLKLKLQETQDAK</sequence>
<name>A0ACC2MPR2_PERAE</name>
<accession>A0ACC2MPR2</accession>
<dbReference type="EMBL" id="CM056809">
    <property type="protein sequence ID" value="KAJ8647671.1"/>
    <property type="molecule type" value="Genomic_DNA"/>
</dbReference>
<evidence type="ECO:0000313" key="2">
    <source>
        <dbReference type="Proteomes" id="UP001234297"/>
    </source>
</evidence>
<proteinExistence type="predicted"/>
<reference evidence="1 2" key="1">
    <citation type="journal article" date="2022" name="Hortic Res">
        <title>A haplotype resolved chromosomal level avocado genome allows analysis of novel avocado genes.</title>
        <authorList>
            <person name="Nath O."/>
            <person name="Fletcher S.J."/>
            <person name="Hayward A."/>
            <person name="Shaw L.M."/>
            <person name="Masouleh A.K."/>
            <person name="Furtado A."/>
            <person name="Henry R.J."/>
            <person name="Mitter N."/>
        </authorList>
    </citation>
    <scope>NUCLEOTIDE SEQUENCE [LARGE SCALE GENOMIC DNA]</scope>
    <source>
        <strain evidence="2">cv. Hass</strain>
    </source>
</reference>
<organism evidence="1 2">
    <name type="scientific">Persea americana</name>
    <name type="common">Avocado</name>
    <dbReference type="NCBI Taxonomy" id="3435"/>
    <lineage>
        <taxon>Eukaryota</taxon>
        <taxon>Viridiplantae</taxon>
        <taxon>Streptophyta</taxon>
        <taxon>Embryophyta</taxon>
        <taxon>Tracheophyta</taxon>
        <taxon>Spermatophyta</taxon>
        <taxon>Magnoliopsida</taxon>
        <taxon>Magnoliidae</taxon>
        <taxon>Laurales</taxon>
        <taxon>Lauraceae</taxon>
        <taxon>Persea</taxon>
    </lineage>
</organism>
<gene>
    <name evidence="1" type="ORF">MRB53_000694</name>
</gene>
<comment type="caution">
    <text evidence="1">The sequence shown here is derived from an EMBL/GenBank/DDBJ whole genome shotgun (WGS) entry which is preliminary data.</text>
</comment>
<evidence type="ECO:0000313" key="1">
    <source>
        <dbReference type="EMBL" id="KAJ8647671.1"/>
    </source>
</evidence>